<dbReference type="SUPFAM" id="SSF49899">
    <property type="entry name" value="Concanavalin A-like lectins/glucanases"/>
    <property type="match status" value="1"/>
</dbReference>
<dbReference type="InterPro" id="IPR050143">
    <property type="entry name" value="TRIM/RBCC"/>
</dbReference>
<dbReference type="PANTHER" id="PTHR24103">
    <property type="entry name" value="E3 UBIQUITIN-PROTEIN LIGASE TRIM"/>
    <property type="match status" value="1"/>
</dbReference>
<evidence type="ECO:0000313" key="3">
    <source>
        <dbReference type="Proteomes" id="UP000538817"/>
    </source>
</evidence>
<feature type="non-terminal residue" evidence="2">
    <location>
        <position position="1"/>
    </location>
</feature>
<dbReference type="FunFam" id="2.60.120.920:FF:000004">
    <property type="entry name" value="Butyrophilin subfamily 1 member A1"/>
    <property type="match status" value="1"/>
</dbReference>
<proteinExistence type="predicted"/>
<dbReference type="InterPro" id="IPR003877">
    <property type="entry name" value="SPRY_dom"/>
</dbReference>
<dbReference type="InterPro" id="IPR001870">
    <property type="entry name" value="B30.2/SPRY"/>
</dbReference>
<organism evidence="2 3">
    <name type="scientific">Nothoprocta pentlandii</name>
    <dbReference type="NCBI Taxonomy" id="2585814"/>
    <lineage>
        <taxon>Eukaryota</taxon>
        <taxon>Metazoa</taxon>
        <taxon>Chordata</taxon>
        <taxon>Craniata</taxon>
        <taxon>Vertebrata</taxon>
        <taxon>Euteleostomi</taxon>
        <taxon>Archelosauria</taxon>
        <taxon>Archosauria</taxon>
        <taxon>Dinosauria</taxon>
        <taxon>Saurischia</taxon>
        <taxon>Theropoda</taxon>
        <taxon>Coelurosauria</taxon>
        <taxon>Aves</taxon>
        <taxon>Palaeognathae</taxon>
        <taxon>Tinamiformes</taxon>
        <taxon>Tinamidae</taxon>
        <taxon>Nothoprocta</taxon>
    </lineage>
</organism>
<dbReference type="InterPro" id="IPR006574">
    <property type="entry name" value="PRY"/>
</dbReference>
<dbReference type="Proteomes" id="UP000538817">
    <property type="component" value="Unassembled WGS sequence"/>
</dbReference>
<dbReference type="CDD" id="cd13733">
    <property type="entry name" value="SPRY_PRY_C-I_1"/>
    <property type="match status" value="1"/>
</dbReference>
<dbReference type="EMBL" id="VZSG01001600">
    <property type="protein sequence ID" value="NWX93772.1"/>
    <property type="molecule type" value="Genomic_DNA"/>
</dbReference>
<dbReference type="InterPro" id="IPR043136">
    <property type="entry name" value="B30.2/SPRY_sf"/>
</dbReference>
<dbReference type="Pfam" id="PF13765">
    <property type="entry name" value="PRY"/>
    <property type="match status" value="1"/>
</dbReference>
<comment type="caution">
    <text evidence="2">The sequence shown here is derived from an EMBL/GenBank/DDBJ whole genome shotgun (WGS) entry which is preliminary data.</text>
</comment>
<reference evidence="2 3" key="1">
    <citation type="submission" date="2019-09" db="EMBL/GenBank/DDBJ databases">
        <title>Bird 10,000 Genomes (B10K) Project - Family phase.</title>
        <authorList>
            <person name="Zhang G."/>
        </authorList>
    </citation>
    <scope>NUCLEOTIDE SEQUENCE [LARGE SCALE GENOMIC DNA]</scope>
    <source>
        <strain evidence="2">B10K-MSB-04</strain>
    </source>
</reference>
<gene>
    <name evidence="2" type="primary">A33</name>
    <name evidence="2" type="ORF">NOTPEN_R12443</name>
</gene>
<name>A0A7K7ACI1_9AVES</name>
<dbReference type="Gene3D" id="2.60.120.920">
    <property type="match status" value="1"/>
</dbReference>
<evidence type="ECO:0000259" key="1">
    <source>
        <dbReference type="PROSITE" id="PS50188"/>
    </source>
</evidence>
<dbReference type="Pfam" id="PF00622">
    <property type="entry name" value="SPRY"/>
    <property type="match status" value="1"/>
</dbReference>
<dbReference type="InterPro" id="IPR013320">
    <property type="entry name" value="ConA-like_dom_sf"/>
</dbReference>
<dbReference type="SMART" id="SM00449">
    <property type="entry name" value="SPRY"/>
    <property type="match status" value="1"/>
</dbReference>
<dbReference type="SMART" id="SM00589">
    <property type="entry name" value="PRY"/>
    <property type="match status" value="1"/>
</dbReference>
<dbReference type="InterPro" id="IPR003879">
    <property type="entry name" value="Butyrophylin_SPRY"/>
</dbReference>
<dbReference type="PROSITE" id="PS50188">
    <property type="entry name" value="B302_SPRY"/>
    <property type="match status" value="1"/>
</dbReference>
<sequence>IVLDADSAHPRLEVSEEGKSVRDTGIVRKVANNTTRFDSHTFILASEGFSSGKHYWEVNVGNRNNWELGVASESVDRKGTLVLCPKNGFWVIALCGGRDYWARTEPWTRLTVRKKPQKIGIFLDMSDNQLAFYDVHSQTPMYTFTIAEDYGRKGKLYPFFSTGIITARPDPEPMRLCTKEEELVE</sequence>
<keyword evidence="3" id="KW-1185">Reference proteome</keyword>
<evidence type="ECO:0000313" key="2">
    <source>
        <dbReference type="EMBL" id="NWX93772.1"/>
    </source>
</evidence>
<accession>A0A7K7ACI1</accession>
<feature type="non-terminal residue" evidence="2">
    <location>
        <position position="185"/>
    </location>
</feature>
<dbReference type="PRINTS" id="PR01407">
    <property type="entry name" value="BUTYPHLNCDUF"/>
</dbReference>
<protein>
    <submittedName>
        <fullName evidence="2">A33 protein</fullName>
    </submittedName>
</protein>
<dbReference type="AlphaFoldDB" id="A0A7K7ACI1"/>
<feature type="domain" description="B30.2/SPRY" evidence="1">
    <location>
        <begin position="1"/>
        <end position="183"/>
    </location>
</feature>